<name>A0A316USF9_9BASI</name>
<gene>
    <name evidence="3" type="ORF">BDZ90DRAFT_260915</name>
</gene>
<protein>
    <submittedName>
        <fullName evidence="3">Uncharacterized protein</fullName>
    </submittedName>
</protein>
<evidence type="ECO:0000313" key="3">
    <source>
        <dbReference type="EMBL" id="PWN27261.1"/>
    </source>
</evidence>
<feature type="signal peptide" evidence="2">
    <location>
        <begin position="1"/>
        <end position="17"/>
    </location>
</feature>
<proteinExistence type="predicted"/>
<keyword evidence="2" id="KW-0732">Signal</keyword>
<dbReference type="GeneID" id="37030136"/>
<dbReference type="RefSeq" id="XP_025361873.1">
    <property type="nucleotide sequence ID" value="XM_025508313.1"/>
</dbReference>
<feature type="chain" id="PRO_5016238463" evidence="2">
    <location>
        <begin position="18"/>
        <end position="184"/>
    </location>
</feature>
<evidence type="ECO:0000256" key="1">
    <source>
        <dbReference type="SAM" id="MobiDB-lite"/>
    </source>
</evidence>
<evidence type="ECO:0000256" key="2">
    <source>
        <dbReference type="SAM" id="SignalP"/>
    </source>
</evidence>
<organism evidence="3 4">
    <name type="scientific">Jaminaea rosea</name>
    <dbReference type="NCBI Taxonomy" id="1569628"/>
    <lineage>
        <taxon>Eukaryota</taxon>
        <taxon>Fungi</taxon>
        <taxon>Dikarya</taxon>
        <taxon>Basidiomycota</taxon>
        <taxon>Ustilaginomycotina</taxon>
        <taxon>Exobasidiomycetes</taxon>
        <taxon>Microstromatales</taxon>
        <taxon>Microstromatales incertae sedis</taxon>
        <taxon>Jaminaea</taxon>
    </lineage>
</organism>
<reference evidence="3 4" key="1">
    <citation type="journal article" date="2018" name="Mol. Biol. Evol.">
        <title>Broad Genomic Sampling Reveals a Smut Pathogenic Ancestry of the Fungal Clade Ustilaginomycotina.</title>
        <authorList>
            <person name="Kijpornyongpan T."/>
            <person name="Mondo S.J."/>
            <person name="Barry K."/>
            <person name="Sandor L."/>
            <person name="Lee J."/>
            <person name="Lipzen A."/>
            <person name="Pangilinan J."/>
            <person name="LaButti K."/>
            <person name="Hainaut M."/>
            <person name="Henrissat B."/>
            <person name="Grigoriev I.V."/>
            <person name="Spatafora J.W."/>
            <person name="Aime M.C."/>
        </authorList>
    </citation>
    <scope>NUCLEOTIDE SEQUENCE [LARGE SCALE GENOMIC DNA]</scope>
    <source>
        <strain evidence="3 4">MCA 5214</strain>
    </source>
</reference>
<dbReference type="Proteomes" id="UP000245884">
    <property type="component" value="Unassembled WGS sequence"/>
</dbReference>
<evidence type="ECO:0000313" key="4">
    <source>
        <dbReference type="Proteomes" id="UP000245884"/>
    </source>
</evidence>
<accession>A0A316USF9</accession>
<keyword evidence="4" id="KW-1185">Reference proteome</keyword>
<sequence>MLALLFLLAAATPLINAYMTVNISIICKFDSIHCVQYVLALTQPVLQPDLSHFDLSSLHLPYHDRTPSMPPKEKLLPPVGNVEIDKPGEFLGADLNPANTIAAFPYRSAGTVRFLCDGDAQLPLQTWRLYFSTVQNGVTTITAGISNQGRGGVSFDDDKGDKDPAAGQSITSTTRGVNVVFECR</sequence>
<dbReference type="EMBL" id="KZ819669">
    <property type="protein sequence ID" value="PWN27261.1"/>
    <property type="molecule type" value="Genomic_DNA"/>
</dbReference>
<feature type="region of interest" description="Disordered" evidence="1">
    <location>
        <begin position="149"/>
        <end position="171"/>
    </location>
</feature>
<dbReference type="AlphaFoldDB" id="A0A316USF9"/>